<keyword evidence="1 4" id="KW-0732">Signal</keyword>
<dbReference type="SUPFAM" id="SSF48230">
    <property type="entry name" value="Chondroitin AC/alginate lyase"/>
    <property type="match status" value="1"/>
</dbReference>
<feature type="signal peptide" evidence="4">
    <location>
        <begin position="1"/>
        <end position="24"/>
    </location>
</feature>
<keyword evidence="3" id="KW-1133">Transmembrane helix</keyword>
<feature type="domain" description="Alginate lyase" evidence="5">
    <location>
        <begin position="69"/>
        <end position="357"/>
    </location>
</feature>
<feature type="transmembrane region" description="Helical" evidence="3">
    <location>
        <begin position="440"/>
        <end position="460"/>
    </location>
</feature>
<keyword evidence="3" id="KW-0812">Transmembrane</keyword>
<feature type="chain" id="PRO_5041919463" description="Alginate lyase domain-containing protein" evidence="4">
    <location>
        <begin position="25"/>
        <end position="463"/>
    </location>
</feature>
<accession>A0AAD5VF37</accession>
<dbReference type="Pfam" id="PF05426">
    <property type="entry name" value="Alginate_lyase"/>
    <property type="match status" value="1"/>
</dbReference>
<dbReference type="GO" id="GO:0016829">
    <property type="term" value="F:lyase activity"/>
    <property type="evidence" value="ECO:0007669"/>
    <property type="project" value="UniProtKB-KW"/>
</dbReference>
<evidence type="ECO:0000313" key="6">
    <source>
        <dbReference type="EMBL" id="KAJ3490601.1"/>
    </source>
</evidence>
<evidence type="ECO:0000259" key="5">
    <source>
        <dbReference type="Pfam" id="PF05426"/>
    </source>
</evidence>
<name>A0AAD5VF37_9APHY</name>
<dbReference type="InterPro" id="IPR008929">
    <property type="entry name" value="Chondroitin_lyas"/>
</dbReference>
<keyword evidence="2" id="KW-0456">Lyase</keyword>
<dbReference type="InterPro" id="IPR008397">
    <property type="entry name" value="Alginate_lyase_dom"/>
</dbReference>
<gene>
    <name evidence="6" type="ORF">NLI96_g1314</name>
</gene>
<evidence type="ECO:0000256" key="2">
    <source>
        <dbReference type="ARBA" id="ARBA00023239"/>
    </source>
</evidence>
<reference evidence="6" key="1">
    <citation type="submission" date="2022-07" db="EMBL/GenBank/DDBJ databases">
        <title>Genome Sequence of Physisporinus lineatus.</title>
        <authorList>
            <person name="Buettner E."/>
        </authorList>
    </citation>
    <scope>NUCLEOTIDE SEQUENCE</scope>
    <source>
        <strain evidence="6">VT162</strain>
    </source>
</reference>
<dbReference type="Gene3D" id="1.50.10.100">
    <property type="entry name" value="Chondroitin AC/alginate lyase"/>
    <property type="match status" value="1"/>
</dbReference>
<sequence>MLSVYLNFTLLYLAVLILIPAVRSQTSYANFFVNPDFIVAKQFNESSQRARYTIQNWAKKLAAEGPWTVVNKTMTPPSGDIHDYMSFSPYSWPDCSNVGNTTELAPEQVWTTCPYVTRDGRFNPDARMVNNIGDFDDMADAVAYSTMSFVINNDATFAQNAVRFIRTWFLDPETRMNPNLNFAQMKRGPDGQNGTRTGVLDLKSMTKVVNGIMILRGSQASQWTSDLDARMVEWTREYITWLQTAPIAVEEAAAENNHGTFYYNQLAALQILVGDTQGARQTLESYFTELYPRQIAANGDQPLETDRTRPYHYRSYNLAAMITNARLGEYIGYNVWSLTTSAGATIKTALDYAMSQAPGDDDPSSLYPYIAAVGVEYGDPDKAYAKFLVDRMANGLLVAPFHFWDELDLTGVAPGSTKSADNAKPTDRAVTSSALLALRIPNIVGTSGVVLFGFTMAFLFSTM</sequence>
<keyword evidence="3" id="KW-0472">Membrane</keyword>
<evidence type="ECO:0000256" key="4">
    <source>
        <dbReference type="SAM" id="SignalP"/>
    </source>
</evidence>
<dbReference type="GO" id="GO:0042597">
    <property type="term" value="C:periplasmic space"/>
    <property type="evidence" value="ECO:0007669"/>
    <property type="project" value="InterPro"/>
</dbReference>
<protein>
    <recommendedName>
        <fullName evidence="5">Alginate lyase domain-containing protein</fullName>
    </recommendedName>
</protein>
<dbReference type="EMBL" id="JANAWD010000025">
    <property type="protein sequence ID" value="KAJ3490601.1"/>
    <property type="molecule type" value="Genomic_DNA"/>
</dbReference>
<organism evidence="6 7">
    <name type="scientific">Meripilus lineatus</name>
    <dbReference type="NCBI Taxonomy" id="2056292"/>
    <lineage>
        <taxon>Eukaryota</taxon>
        <taxon>Fungi</taxon>
        <taxon>Dikarya</taxon>
        <taxon>Basidiomycota</taxon>
        <taxon>Agaricomycotina</taxon>
        <taxon>Agaricomycetes</taxon>
        <taxon>Polyporales</taxon>
        <taxon>Meripilaceae</taxon>
        <taxon>Meripilus</taxon>
    </lineage>
</organism>
<evidence type="ECO:0000313" key="7">
    <source>
        <dbReference type="Proteomes" id="UP001212997"/>
    </source>
</evidence>
<evidence type="ECO:0000256" key="1">
    <source>
        <dbReference type="ARBA" id="ARBA00022729"/>
    </source>
</evidence>
<dbReference type="Proteomes" id="UP001212997">
    <property type="component" value="Unassembled WGS sequence"/>
</dbReference>
<dbReference type="AlphaFoldDB" id="A0AAD5VF37"/>
<keyword evidence="7" id="KW-1185">Reference proteome</keyword>
<comment type="caution">
    <text evidence="6">The sequence shown here is derived from an EMBL/GenBank/DDBJ whole genome shotgun (WGS) entry which is preliminary data.</text>
</comment>
<proteinExistence type="predicted"/>
<evidence type="ECO:0000256" key="3">
    <source>
        <dbReference type="SAM" id="Phobius"/>
    </source>
</evidence>